<dbReference type="SMART" id="SM00346">
    <property type="entry name" value="HTH_ICLR"/>
    <property type="match status" value="1"/>
</dbReference>
<keyword evidence="1" id="KW-0805">Transcription regulation</keyword>
<dbReference type="InterPro" id="IPR029016">
    <property type="entry name" value="GAF-like_dom_sf"/>
</dbReference>
<dbReference type="SUPFAM" id="SSF46785">
    <property type="entry name" value="Winged helix' DNA-binding domain"/>
    <property type="match status" value="1"/>
</dbReference>
<dbReference type="SUPFAM" id="SSF55781">
    <property type="entry name" value="GAF domain-like"/>
    <property type="match status" value="1"/>
</dbReference>
<dbReference type="InterPro" id="IPR036390">
    <property type="entry name" value="WH_DNA-bd_sf"/>
</dbReference>
<name>A0A5E7WLE9_PSEFL</name>
<evidence type="ECO:0000259" key="4">
    <source>
        <dbReference type="PROSITE" id="PS51077"/>
    </source>
</evidence>
<evidence type="ECO:0000313" key="7">
    <source>
        <dbReference type="Proteomes" id="UP000325645"/>
    </source>
</evidence>
<keyword evidence="2" id="KW-0238">DNA-binding</keyword>
<evidence type="ECO:0000256" key="3">
    <source>
        <dbReference type="ARBA" id="ARBA00023163"/>
    </source>
</evidence>
<dbReference type="Pfam" id="PF01614">
    <property type="entry name" value="IclR_C"/>
    <property type="match status" value="1"/>
</dbReference>
<evidence type="ECO:0000256" key="2">
    <source>
        <dbReference type="ARBA" id="ARBA00023125"/>
    </source>
</evidence>
<dbReference type="Proteomes" id="UP000325645">
    <property type="component" value="Unassembled WGS sequence"/>
</dbReference>
<gene>
    <name evidence="6" type="primary">pcaR_2</name>
    <name evidence="6" type="ORF">PS943_04337</name>
</gene>
<dbReference type="GO" id="GO:0003677">
    <property type="term" value="F:DNA binding"/>
    <property type="evidence" value="ECO:0007669"/>
    <property type="project" value="UniProtKB-KW"/>
</dbReference>
<organism evidence="6 7">
    <name type="scientific">Pseudomonas fluorescens</name>
    <dbReference type="NCBI Taxonomy" id="294"/>
    <lineage>
        <taxon>Bacteria</taxon>
        <taxon>Pseudomonadati</taxon>
        <taxon>Pseudomonadota</taxon>
        <taxon>Gammaproteobacteria</taxon>
        <taxon>Pseudomonadales</taxon>
        <taxon>Pseudomonadaceae</taxon>
        <taxon>Pseudomonas</taxon>
    </lineage>
</organism>
<evidence type="ECO:0000259" key="5">
    <source>
        <dbReference type="PROSITE" id="PS51078"/>
    </source>
</evidence>
<dbReference type="Gene3D" id="1.10.10.10">
    <property type="entry name" value="Winged helix-like DNA-binding domain superfamily/Winged helix DNA-binding domain"/>
    <property type="match status" value="1"/>
</dbReference>
<dbReference type="PROSITE" id="PS51077">
    <property type="entry name" value="HTH_ICLR"/>
    <property type="match status" value="1"/>
</dbReference>
<proteinExistence type="predicted"/>
<dbReference type="PANTHER" id="PTHR30136">
    <property type="entry name" value="HELIX-TURN-HELIX TRANSCRIPTIONAL REGULATOR, ICLR FAMILY"/>
    <property type="match status" value="1"/>
</dbReference>
<keyword evidence="3" id="KW-0804">Transcription</keyword>
<dbReference type="Gene3D" id="3.30.450.40">
    <property type="match status" value="1"/>
</dbReference>
<dbReference type="PROSITE" id="PS51078">
    <property type="entry name" value="ICLR_ED"/>
    <property type="match status" value="1"/>
</dbReference>
<sequence>MSSMLESMDKETADYMVPALQRGLSILGMFDANVRSLSINDIARQLGITPSSCYRILFTLNEMGYLNKSGAYYELGASVISTGFSYLASRDLVDVAMPYLNRLRDHTSLSSHLSIREQTESLYIYRAFAVQRLSVNIPIGTRIACHCTAMGRVLLSGLNEAEVDSLYQNIRLDDYPAPSARTLTELQIMLAGDRDRGWVVHRSDYSTSLAAGIKDHTGHIIAAANLSGPDAVMDSPGTQEHLLEKLLSATQAISTALGAPQNKAD</sequence>
<evidence type="ECO:0000313" key="6">
    <source>
        <dbReference type="EMBL" id="VVQ35447.1"/>
    </source>
</evidence>
<dbReference type="PANTHER" id="PTHR30136:SF34">
    <property type="entry name" value="TRANSCRIPTIONAL REGULATOR"/>
    <property type="match status" value="1"/>
</dbReference>
<reference evidence="6 7" key="1">
    <citation type="submission" date="2019-09" db="EMBL/GenBank/DDBJ databases">
        <authorList>
            <person name="Chandra G."/>
            <person name="Truman W A."/>
        </authorList>
    </citation>
    <scope>NUCLEOTIDE SEQUENCE [LARGE SCALE GENOMIC DNA]</scope>
    <source>
        <strain evidence="6">PS943</strain>
    </source>
</reference>
<dbReference type="GO" id="GO:0003700">
    <property type="term" value="F:DNA-binding transcription factor activity"/>
    <property type="evidence" value="ECO:0007669"/>
    <property type="project" value="TreeGrafter"/>
</dbReference>
<protein>
    <submittedName>
        <fullName evidence="6">Pca regulon regulatory protein</fullName>
    </submittedName>
</protein>
<dbReference type="GO" id="GO:0045892">
    <property type="term" value="P:negative regulation of DNA-templated transcription"/>
    <property type="evidence" value="ECO:0007669"/>
    <property type="project" value="TreeGrafter"/>
</dbReference>
<dbReference type="EMBL" id="CABVJH010000008">
    <property type="protein sequence ID" value="VVQ35447.1"/>
    <property type="molecule type" value="Genomic_DNA"/>
</dbReference>
<feature type="domain" description="IclR-ED" evidence="5">
    <location>
        <begin position="78"/>
        <end position="259"/>
    </location>
</feature>
<dbReference type="InterPro" id="IPR050707">
    <property type="entry name" value="HTH_MetabolicPath_Reg"/>
</dbReference>
<dbReference type="AlphaFoldDB" id="A0A5E7WLE9"/>
<dbReference type="InterPro" id="IPR005471">
    <property type="entry name" value="Tscrpt_reg_IclR_N"/>
</dbReference>
<dbReference type="InterPro" id="IPR036388">
    <property type="entry name" value="WH-like_DNA-bd_sf"/>
</dbReference>
<feature type="domain" description="HTH iclR-type" evidence="4">
    <location>
        <begin position="17"/>
        <end position="77"/>
    </location>
</feature>
<dbReference type="InterPro" id="IPR014757">
    <property type="entry name" value="Tscrpt_reg_IclR_C"/>
</dbReference>
<accession>A0A5E7WLE9</accession>
<evidence type="ECO:0000256" key="1">
    <source>
        <dbReference type="ARBA" id="ARBA00023015"/>
    </source>
</evidence>
<dbReference type="Pfam" id="PF09339">
    <property type="entry name" value="HTH_IclR"/>
    <property type="match status" value="1"/>
</dbReference>